<dbReference type="Proteomes" id="UP001634393">
    <property type="component" value="Unassembled WGS sequence"/>
</dbReference>
<gene>
    <name evidence="1" type="ORF">ACJIZ3_009255</name>
</gene>
<name>A0ABD3TBZ3_9LAMI</name>
<accession>A0ABD3TBZ3</accession>
<sequence length="111" mass="12281">MPERDITLTNQIWFKNPCPRDILFRSASFCTKTVALFFMSVDCISFISEVSSLVICSSSVSVPEESSGNRNRFFGGIIDTIPAPVESSRIGTMDFLTNKHPNPVGFSPKTL</sequence>
<evidence type="ECO:0000313" key="2">
    <source>
        <dbReference type="Proteomes" id="UP001634393"/>
    </source>
</evidence>
<comment type="caution">
    <text evidence="1">The sequence shown here is derived from an EMBL/GenBank/DDBJ whole genome shotgun (WGS) entry which is preliminary data.</text>
</comment>
<evidence type="ECO:0000313" key="1">
    <source>
        <dbReference type="EMBL" id="KAL3834519.1"/>
    </source>
</evidence>
<dbReference type="EMBL" id="JBJXBP010000004">
    <property type="protein sequence ID" value="KAL3834519.1"/>
    <property type="molecule type" value="Genomic_DNA"/>
</dbReference>
<protein>
    <submittedName>
        <fullName evidence="1">Uncharacterized protein</fullName>
    </submittedName>
</protein>
<keyword evidence="2" id="KW-1185">Reference proteome</keyword>
<organism evidence="1 2">
    <name type="scientific">Penstemon smallii</name>
    <dbReference type="NCBI Taxonomy" id="265156"/>
    <lineage>
        <taxon>Eukaryota</taxon>
        <taxon>Viridiplantae</taxon>
        <taxon>Streptophyta</taxon>
        <taxon>Embryophyta</taxon>
        <taxon>Tracheophyta</taxon>
        <taxon>Spermatophyta</taxon>
        <taxon>Magnoliopsida</taxon>
        <taxon>eudicotyledons</taxon>
        <taxon>Gunneridae</taxon>
        <taxon>Pentapetalae</taxon>
        <taxon>asterids</taxon>
        <taxon>lamiids</taxon>
        <taxon>Lamiales</taxon>
        <taxon>Plantaginaceae</taxon>
        <taxon>Cheloneae</taxon>
        <taxon>Penstemon</taxon>
    </lineage>
</organism>
<reference evidence="1 2" key="1">
    <citation type="submission" date="2024-12" db="EMBL/GenBank/DDBJ databases">
        <title>The unique morphological basis and parallel evolutionary history of personate flowers in Penstemon.</title>
        <authorList>
            <person name="Depatie T.H."/>
            <person name="Wessinger C.A."/>
        </authorList>
    </citation>
    <scope>NUCLEOTIDE SEQUENCE [LARGE SCALE GENOMIC DNA]</scope>
    <source>
        <strain evidence="1">WTNN_2</strain>
        <tissue evidence="1">Leaf</tissue>
    </source>
</reference>
<proteinExistence type="predicted"/>
<dbReference type="AlphaFoldDB" id="A0ABD3TBZ3"/>